<dbReference type="Proteomes" id="UP001201701">
    <property type="component" value="Unassembled WGS sequence"/>
</dbReference>
<dbReference type="EMBL" id="JAKREW010000063">
    <property type="protein sequence ID" value="MCG7508985.1"/>
    <property type="molecule type" value="Genomic_DNA"/>
</dbReference>
<evidence type="ECO:0000313" key="2">
    <source>
        <dbReference type="Proteomes" id="UP001201701"/>
    </source>
</evidence>
<accession>A0ABS9QNG5</accession>
<protein>
    <recommendedName>
        <fullName evidence="3">Ig-like domain-containing protein</fullName>
    </recommendedName>
</protein>
<proteinExistence type="predicted"/>
<comment type="caution">
    <text evidence="1">The sequence shown here is derived from an EMBL/GenBank/DDBJ whole genome shotgun (WGS) entry which is preliminary data.</text>
</comment>
<evidence type="ECO:0000313" key="1">
    <source>
        <dbReference type="EMBL" id="MCG7508985.1"/>
    </source>
</evidence>
<evidence type="ECO:0008006" key="3">
    <source>
        <dbReference type="Google" id="ProtNLM"/>
    </source>
</evidence>
<name>A0ABS9QNG5_9HYPH</name>
<dbReference type="RefSeq" id="WP_239370485.1">
    <property type="nucleotide sequence ID" value="NZ_JAKREW010000063.1"/>
</dbReference>
<gene>
    <name evidence="1" type="ORF">L4923_28520</name>
</gene>
<organism evidence="1 2">
    <name type="scientific">Mesorhizobium retamae</name>
    <dbReference type="NCBI Taxonomy" id="2912854"/>
    <lineage>
        <taxon>Bacteria</taxon>
        <taxon>Pseudomonadati</taxon>
        <taxon>Pseudomonadota</taxon>
        <taxon>Alphaproteobacteria</taxon>
        <taxon>Hyphomicrobiales</taxon>
        <taxon>Phyllobacteriaceae</taxon>
        <taxon>Mesorhizobium</taxon>
    </lineage>
</organism>
<reference evidence="1 2" key="1">
    <citation type="submission" date="2022-02" db="EMBL/GenBank/DDBJ databases">
        <title>Draft genome sequence of Mezorhizobium retamae strain IRAMC:0171 isolated from Retama raetam nodules.</title>
        <authorList>
            <person name="Bengaied R."/>
            <person name="Sbissi I."/>
            <person name="Huber K."/>
            <person name="Ghodbane F."/>
            <person name="Nouioui I."/>
            <person name="Tarhouni M."/>
            <person name="Gtari M."/>
        </authorList>
    </citation>
    <scope>NUCLEOTIDE SEQUENCE [LARGE SCALE GENOMIC DNA]</scope>
    <source>
        <strain evidence="1 2">IRAMC:0171</strain>
    </source>
</reference>
<keyword evidence="2" id="KW-1185">Reference proteome</keyword>
<sequence length="497" mass="54619">MSEQEHIPERDFADSNLPQARVPATLENINGGEPNLLPVAAADQPLRIEIDIWPNSNPALGAETLTLFWDGSEVGRRTWSEPVPIPEDELVFFIPRNRMTEGTHVISYEVHLSVIGDTTPSDPITITIDRSAPSFPNPGSMAFPAEVVRDGLTAAYLETHGDRVEASVALYADQRPGDQIVWYWGETPSSELQAGSQQFFLEDINRPIVLPIDGDTVRARGDGTRYAHYHLRDRAGNASGLSPSVSLRVAAQPIQRNLPWPIVVEATGIGENIALDPLEGRASGVTVEIPQEAVFGPEDQIWVQWAENGTVGAFRTKDPIAPGSRRYNVPREYIAAHIGKSDIPVYYDAIETNGTVHPSFRCKMQVLTIAVNRFPTIQCVEAIGYPNLSLARVDAIGARLTLAPWVLITANQHVRIRAEGLTQEGAPTNTTVLDRQITASEVTAGLGRSGDVRIDRNFLNTLRRHTQFTIWVTVSFDNGLTWPPAPNFPKLSLTLVD</sequence>